<evidence type="ECO:0000256" key="2">
    <source>
        <dbReference type="ARBA" id="ARBA00023015"/>
    </source>
</evidence>
<dbReference type="SUPFAM" id="SSF53850">
    <property type="entry name" value="Periplasmic binding protein-like II"/>
    <property type="match status" value="1"/>
</dbReference>
<keyword evidence="4" id="KW-0804">Transcription</keyword>
<dbReference type="Proteomes" id="UP000028073">
    <property type="component" value="Unassembled WGS sequence"/>
</dbReference>
<dbReference type="PRINTS" id="PR00039">
    <property type="entry name" value="HTHLYSR"/>
</dbReference>
<dbReference type="PANTHER" id="PTHR30118:SF15">
    <property type="entry name" value="TRANSCRIPTIONAL REGULATORY PROTEIN"/>
    <property type="match status" value="1"/>
</dbReference>
<evidence type="ECO:0000256" key="4">
    <source>
        <dbReference type="ARBA" id="ARBA00023163"/>
    </source>
</evidence>
<evidence type="ECO:0000256" key="3">
    <source>
        <dbReference type="ARBA" id="ARBA00023125"/>
    </source>
</evidence>
<proteinExistence type="inferred from homology"/>
<dbReference type="PROSITE" id="PS50931">
    <property type="entry name" value="HTH_LYSR"/>
    <property type="match status" value="1"/>
</dbReference>
<dbReference type="Gene3D" id="1.10.10.10">
    <property type="entry name" value="Winged helix-like DNA-binding domain superfamily/Winged helix DNA-binding domain"/>
    <property type="match status" value="1"/>
</dbReference>
<keyword evidence="3" id="KW-0238">DNA-binding</keyword>
<dbReference type="InterPro" id="IPR036388">
    <property type="entry name" value="WH-like_DNA-bd_sf"/>
</dbReference>
<name>A0A081NHK3_9GAMM</name>
<dbReference type="Pfam" id="PF03466">
    <property type="entry name" value="LysR_substrate"/>
    <property type="match status" value="1"/>
</dbReference>
<dbReference type="EMBL" id="JOKH01000002">
    <property type="protein sequence ID" value="KEQ17926.1"/>
    <property type="molecule type" value="Genomic_DNA"/>
</dbReference>
<dbReference type="InterPro" id="IPR005119">
    <property type="entry name" value="LysR_subst-bd"/>
</dbReference>
<accession>A0A081NHK3</accession>
<organism evidence="6 7">
    <name type="scientific">Endozoicomonas numazuensis</name>
    <dbReference type="NCBI Taxonomy" id="1137799"/>
    <lineage>
        <taxon>Bacteria</taxon>
        <taxon>Pseudomonadati</taxon>
        <taxon>Pseudomonadota</taxon>
        <taxon>Gammaproteobacteria</taxon>
        <taxon>Oceanospirillales</taxon>
        <taxon>Endozoicomonadaceae</taxon>
        <taxon>Endozoicomonas</taxon>
    </lineage>
</organism>
<dbReference type="OrthoDB" id="8839911at2"/>
<gene>
    <name evidence="6" type="ORF">GZ78_09885</name>
</gene>
<comment type="similarity">
    <text evidence="1">Belongs to the LysR transcriptional regulatory family.</text>
</comment>
<dbReference type="RefSeq" id="WP_034834883.1">
    <property type="nucleotide sequence ID" value="NZ_JOKH01000002.1"/>
</dbReference>
<reference evidence="6 7" key="1">
    <citation type="submission" date="2014-06" db="EMBL/GenBank/DDBJ databases">
        <title>Whole Genome Sequences of Three Symbiotic Endozoicomonas Bacteria.</title>
        <authorList>
            <person name="Neave M.J."/>
            <person name="Apprill A."/>
            <person name="Voolstra C.R."/>
        </authorList>
    </citation>
    <scope>NUCLEOTIDE SEQUENCE [LARGE SCALE GENOMIC DNA]</scope>
    <source>
        <strain evidence="6 7">DSM 25634</strain>
    </source>
</reference>
<dbReference type="PANTHER" id="PTHR30118">
    <property type="entry name" value="HTH-TYPE TRANSCRIPTIONAL REGULATOR LEUO-RELATED"/>
    <property type="match status" value="1"/>
</dbReference>
<dbReference type="CDD" id="cd05466">
    <property type="entry name" value="PBP2_LTTR_substrate"/>
    <property type="match status" value="1"/>
</dbReference>
<dbReference type="STRING" id="1137799.GZ78_09885"/>
<dbReference type="AlphaFoldDB" id="A0A081NHK3"/>
<sequence>MKLERFDLNLLKTLLVLLQEKNTNRAADRLGTSQPAVSRTLAKLRQELDDPLFTRYSRGLTLTPRAEQLARELPDIMTSLELTLQKHVFDPGQQTGKWSLALNGFLIESHGYKIYREFAERAPNIQLELHSYSPMTVAQLISGEMDAAINFYPLDISKELRQLPVGSLRYGLICRAHHPMANKKIPTSDVFRYELAGMIIPDHNIRMMVAQKYADAGVEVKTRFRSQQLNPILSMVEQSDTLFVAPISLMESLDHHRFAYVEVDCDPAMLEQKLALIFNHRHSSSPRYLWLESLVTELFKRQM</sequence>
<keyword evidence="2" id="KW-0805">Transcription regulation</keyword>
<dbReference type="eggNOG" id="COG0583">
    <property type="taxonomic scope" value="Bacteria"/>
</dbReference>
<dbReference type="GO" id="GO:0003700">
    <property type="term" value="F:DNA-binding transcription factor activity"/>
    <property type="evidence" value="ECO:0007669"/>
    <property type="project" value="InterPro"/>
</dbReference>
<evidence type="ECO:0000313" key="7">
    <source>
        <dbReference type="Proteomes" id="UP000028073"/>
    </source>
</evidence>
<evidence type="ECO:0000256" key="1">
    <source>
        <dbReference type="ARBA" id="ARBA00009437"/>
    </source>
</evidence>
<protein>
    <recommendedName>
        <fullName evidence="5">HTH lysR-type domain-containing protein</fullName>
    </recommendedName>
</protein>
<dbReference type="GO" id="GO:0003677">
    <property type="term" value="F:DNA binding"/>
    <property type="evidence" value="ECO:0007669"/>
    <property type="project" value="UniProtKB-KW"/>
</dbReference>
<dbReference type="SUPFAM" id="SSF46785">
    <property type="entry name" value="Winged helix' DNA-binding domain"/>
    <property type="match status" value="1"/>
</dbReference>
<keyword evidence="7" id="KW-1185">Reference proteome</keyword>
<dbReference type="InterPro" id="IPR036390">
    <property type="entry name" value="WH_DNA-bd_sf"/>
</dbReference>
<evidence type="ECO:0000313" key="6">
    <source>
        <dbReference type="EMBL" id="KEQ17926.1"/>
    </source>
</evidence>
<dbReference type="Gene3D" id="3.40.190.10">
    <property type="entry name" value="Periplasmic binding protein-like II"/>
    <property type="match status" value="2"/>
</dbReference>
<evidence type="ECO:0000259" key="5">
    <source>
        <dbReference type="PROSITE" id="PS50931"/>
    </source>
</evidence>
<comment type="caution">
    <text evidence="6">The sequence shown here is derived from an EMBL/GenBank/DDBJ whole genome shotgun (WGS) entry which is preliminary data.</text>
</comment>
<dbReference type="InterPro" id="IPR050389">
    <property type="entry name" value="LysR-type_TF"/>
</dbReference>
<feature type="domain" description="HTH lysR-type" evidence="5">
    <location>
        <begin position="6"/>
        <end position="63"/>
    </location>
</feature>
<dbReference type="Pfam" id="PF00126">
    <property type="entry name" value="HTH_1"/>
    <property type="match status" value="1"/>
</dbReference>
<dbReference type="InterPro" id="IPR000847">
    <property type="entry name" value="LysR_HTH_N"/>
</dbReference>